<dbReference type="SUPFAM" id="SSF55724">
    <property type="entry name" value="Mog1p/PsbP-like"/>
    <property type="match status" value="1"/>
</dbReference>
<protein>
    <recommendedName>
        <fullName evidence="1">PsbP C-terminal domain-containing protein</fullName>
    </recommendedName>
</protein>
<comment type="caution">
    <text evidence="2">The sequence shown here is derived from an EMBL/GenBank/DDBJ whole genome shotgun (WGS) entry which is preliminary data.</text>
</comment>
<dbReference type="Gene3D" id="3.40.1000.10">
    <property type="entry name" value="Mog1/PsbP, alpha/beta/alpha sandwich"/>
    <property type="match status" value="1"/>
</dbReference>
<dbReference type="InterPro" id="IPR016123">
    <property type="entry name" value="Mog1/PsbP_a/b/a-sand"/>
</dbReference>
<evidence type="ECO:0000259" key="1">
    <source>
        <dbReference type="Pfam" id="PF01789"/>
    </source>
</evidence>
<dbReference type="Pfam" id="PF01789">
    <property type="entry name" value="PsbP"/>
    <property type="match status" value="1"/>
</dbReference>
<dbReference type="GO" id="GO:0015979">
    <property type="term" value="P:photosynthesis"/>
    <property type="evidence" value="ECO:0007669"/>
    <property type="project" value="InterPro"/>
</dbReference>
<dbReference type="InterPro" id="IPR002683">
    <property type="entry name" value="PsbP_C"/>
</dbReference>
<evidence type="ECO:0000313" key="3">
    <source>
        <dbReference type="Proteomes" id="UP000822688"/>
    </source>
</evidence>
<gene>
    <name evidence="2" type="ORF">KC19_1G225800</name>
</gene>
<sequence length="259" mass="28396">MDAIAARTSCALSLSASTQWKNGLPASSQQLCGPSIAFRGRNRRDDNTRAVRCEQAPECSNENRQPLQRREVIGQALLAMSLGFALPARSATETDAASEFTLYEDTTDKFTLMVPQDWNKGEGKTSGQRKVTAFYPADGGLTNVNVVITGLGADFTGLGSFGTADNFAENLVNSLDRSWQKPPGQKARLVDCRSRAGKYYVEYTLQRPGEKQRHLVSVVGIASNGWVNRLYTVTGQYFEEDATKYKSSVDKVISSFNLV</sequence>
<evidence type="ECO:0000313" key="2">
    <source>
        <dbReference type="EMBL" id="KAG0592110.1"/>
    </source>
</evidence>
<dbReference type="EMBL" id="CM026421">
    <property type="protein sequence ID" value="KAG0592110.1"/>
    <property type="molecule type" value="Genomic_DNA"/>
</dbReference>
<dbReference type="PANTHER" id="PTHR31407">
    <property type="match status" value="1"/>
</dbReference>
<accession>A0A8T0J879</accession>
<dbReference type="GO" id="GO:0005509">
    <property type="term" value="F:calcium ion binding"/>
    <property type="evidence" value="ECO:0007669"/>
    <property type="project" value="InterPro"/>
</dbReference>
<dbReference type="GO" id="GO:0019898">
    <property type="term" value="C:extrinsic component of membrane"/>
    <property type="evidence" value="ECO:0007669"/>
    <property type="project" value="InterPro"/>
</dbReference>
<organism evidence="2 3">
    <name type="scientific">Ceratodon purpureus</name>
    <name type="common">Fire moss</name>
    <name type="synonym">Dicranum purpureum</name>
    <dbReference type="NCBI Taxonomy" id="3225"/>
    <lineage>
        <taxon>Eukaryota</taxon>
        <taxon>Viridiplantae</taxon>
        <taxon>Streptophyta</taxon>
        <taxon>Embryophyta</taxon>
        <taxon>Bryophyta</taxon>
        <taxon>Bryophytina</taxon>
        <taxon>Bryopsida</taxon>
        <taxon>Dicranidae</taxon>
        <taxon>Pseudoditrichales</taxon>
        <taxon>Ditrichaceae</taxon>
        <taxon>Ceratodon</taxon>
    </lineage>
</organism>
<dbReference type="GO" id="GO:0009654">
    <property type="term" value="C:photosystem II oxygen evolving complex"/>
    <property type="evidence" value="ECO:0007669"/>
    <property type="project" value="InterPro"/>
</dbReference>
<keyword evidence="3" id="KW-1185">Reference proteome</keyword>
<name>A0A8T0J879_CERPU</name>
<dbReference type="PANTHER" id="PTHR31407:SF17">
    <property type="entry name" value="PSBP DOMAIN-CONTAINING PROTEIN 3, CHLOROPLASTIC"/>
    <property type="match status" value="1"/>
</dbReference>
<proteinExistence type="predicted"/>
<dbReference type="Proteomes" id="UP000822688">
    <property type="component" value="Chromosome 1"/>
</dbReference>
<dbReference type="AlphaFoldDB" id="A0A8T0J879"/>
<reference evidence="2" key="1">
    <citation type="submission" date="2020-06" db="EMBL/GenBank/DDBJ databases">
        <title>WGS assembly of Ceratodon purpureus strain R40.</title>
        <authorList>
            <person name="Carey S.B."/>
            <person name="Jenkins J."/>
            <person name="Shu S."/>
            <person name="Lovell J.T."/>
            <person name="Sreedasyam A."/>
            <person name="Maumus F."/>
            <person name="Tiley G.P."/>
            <person name="Fernandez-Pozo N."/>
            <person name="Barry K."/>
            <person name="Chen C."/>
            <person name="Wang M."/>
            <person name="Lipzen A."/>
            <person name="Daum C."/>
            <person name="Saski C.A."/>
            <person name="Payton A.C."/>
            <person name="Mcbreen J.C."/>
            <person name="Conrad R.E."/>
            <person name="Kollar L.M."/>
            <person name="Olsson S."/>
            <person name="Huttunen S."/>
            <person name="Landis J.B."/>
            <person name="Wickett N.J."/>
            <person name="Johnson M.G."/>
            <person name="Rensing S.A."/>
            <person name="Grimwood J."/>
            <person name="Schmutz J."/>
            <person name="Mcdaniel S.F."/>
        </authorList>
    </citation>
    <scope>NUCLEOTIDE SEQUENCE</scope>
    <source>
        <strain evidence="2">R40</strain>
    </source>
</reference>
<feature type="domain" description="PsbP C-terminal" evidence="1">
    <location>
        <begin position="99"/>
        <end position="257"/>
    </location>
</feature>